<feature type="transmembrane region" description="Helical" evidence="4">
    <location>
        <begin position="247"/>
        <end position="269"/>
    </location>
</feature>
<evidence type="ECO:0000313" key="7">
    <source>
        <dbReference type="Proteomes" id="UP000742786"/>
    </source>
</evidence>
<keyword evidence="3 4" id="KW-0472">Membrane</keyword>
<feature type="domain" description="Major facilitator superfamily (MFS) profile" evidence="5">
    <location>
        <begin position="28"/>
        <end position="427"/>
    </location>
</feature>
<dbReference type="AlphaFoldDB" id="A0A916MYW5"/>
<dbReference type="PANTHER" id="PTHR11360">
    <property type="entry name" value="MONOCARBOXYLATE TRANSPORTER"/>
    <property type="match status" value="1"/>
</dbReference>
<name>A0A916MYW5_9PROT</name>
<keyword evidence="7" id="KW-1185">Reference proteome</keyword>
<dbReference type="InterPro" id="IPR011701">
    <property type="entry name" value="MFS"/>
</dbReference>
<dbReference type="EMBL" id="CAJQUM010000001">
    <property type="protein sequence ID" value="CAG4882289.1"/>
    <property type="molecule type" value="Genomic_DNA"/>
</dbReference>
<feature type="transmembrane region" description="Helical" evidence="4">
    <location>
        <begin position="156"/>
        <end position="181"/>
    </location>
</feature>
<evidence type="ECO:0000256" key="3">
    <source>
        <dbReference type="ARBA" id="ARBA00023136"/>
    </source>
</evidence>
<evidence type="ECO:0000313" key="6">
    <source>
        <dbReference type="EMBL" id="CAG4882289.1"/>
    </source>
</evidence>
<feature type="transmembrane region" description="Helical" evidence="4">
    <location>
        <begin position="403"/>
        <end position="422"/>
    </location>
</feature>
<dbReference type="SUPFAM" id="SSF103473">
    <property type="entry name" value="MFS general substrate transporter"/>
    <property type="match status" value="1"/>
</dbReference>
<feature type="transmembrane region" description="Helical" evidence="4">
    <location>
        <begin position="307"/>
        <end position="330"/>
    </location>
</feature>
<feature type="transmembrane region" description="Helical" evidence="4">
    <location>
        <begin position="372"/>
        <end position="391"/>
    </location>
</feature>
<feature type="transmembrane region" description="Helical" evidence="4">
    <location>
        <begin position="187"/>
        <end position="207"/>
    </location>
</feature>
<dbReference type="PANTHER" id="PTHR11360:SF284">
    <property type="entry name" value="EG:103B4.3 PROTEIN-RELATED"/>
    <property type="match status" value="1"/>
</dbReference>
<dbReference type="Proteomes" id="UP000742786">
    <property type="component" value="Unassembled WGS sequence"/>
</dbReference>
<keyword evidence="2 4" id="KW-1133">Transmembrane helix</keyword>
<feature type="transmembrane region" description="Helical" evidence="4">
    <location>
        <begin position="281"/>
        <end position="300"/>
    </location>
</feature>
<dbReference type="PROSITE" id="PS50850">
    <property type="entry name" value="MFS"/>
    <property type="match status" value="1"/>
</dbReference>
<evidence type="ECO:0000256" key="4">
    <source>
        <dbReference type="SAM" id="Phobius"/>
    </source>
</evidence>
<dbReference type="InterPro" id="IPR050327">
    <property type="entry name" value="Proton-linked_MCT"/>
</dbReference>
<dbReference type="Gene3D" id="1.20.1250.20">
    <property type="entry name" value="MFS general substrate transporter like domains"/>
    <property type="match status" value="1"/>
</dbReference>
<dbReference type="Pfam" id="PF07690">
    <property type="entry name" value="MFS_1"/>
    <property type="match status" value="1"/>
</dbReference>
<feature type="transmembrane region" description="Helical" evidence="4">
    <location>
        <begin position="121"/>
        <end position="144"/>
    </location>
</feature>
<accession>A0A916MYW5</accession>
<keyword evidence="1 4" id="KW-0812">Transmembrane</keyword>
<feature type="transmembrane region" description="Helical" evidence="4">
    <location>
        <begin position="65"/>
        <end position="85"/>
    </location>
</feature>
<dbReference type="InterPro" id="IPR036259">
    <property type="entry name" value="MFS_trans_sf"/>
</dbReference>
<sequence length="442" mass="45993">MPKALDKELLNQETEQPVLHPSVAQKLVVVCGAALGLSCGFGPMFFSVTGIFLKPMASSFSWGRADVALLPMLGMVGVAVGAPIMGQIADRVGWRKVIGYSIFLFSLALLTLAMAPPSRAYLAAVGFAGGVLGAATTAAGYLAILPRVFDRRFGMALGFGMLGSGLGGVAAPILANALIGIMGWRQAYAVLALIALLLGAFAHQMIFRTLHHIESAPDSVKTRRSLPESIAIGDGLTLSQALATYQFWLIAVVIFLVSCVILGGYIHLAPFASDKGMSSEYAAKAMALAGLGLAVSRVAIGAVLDLVFAPLVGLIAFILGAAGFAMLAYAPADIPGLLMLSALLLGISTGTEGDLIPFLARKYFGQKSFGSIYGTLFGIATMGGAVGPYVYGLAFDEAKTYTLIHEVSALVCGICGLVILLMGPYRYGRSGAGHCVVDEETR</sequence>
<organism evidence="6 7">
    <name type="scientific">Georgfuchsia toluolica</name>
    <dbReference type="NCBI Taxonomy" id="424218"/>
    <lineage>
        <taxon>Bacteria</taxon>
        <taxon>Pseudomonadati</taxon>
        <taxon>Pseudomonadota</taxon>
        <taxon>Betaproteobacteria</taxon>
        <taxon>Nitrosomonadales</taxon>
        <taxon>Sterolibacteriaceae</taxon>
        <taxon>Georgfuchsia</taxon>
    </lineage>
</organism>
<feature type="transmembrane region" description="Helical" evidence="4">
    <location>
        <begin position="336"/>
        <end position="360"/>
    </location>
</feature>
<dbReference type="InterPro" id="IPR020846">
    <property type="entry name" value="MFS_dom"/>
</dbReference>
<dbReference type="RefSeq" id="WP_220634377.1">
    <property type="nucleotide sequence ID" value="NZ_CAJQUM010000001.1"/>
</dbReference>
<evidence type="ECO:0000256" key="2">
    <source>
        <dbReference type="ARBA" id="ARBA00022989"/>
    </source>
</evidence>
<gene>
    <name evidence="6" type="ORF">GTOL_10171</name>
</gene>
<dbReference type="GO" id="GO:0022857">
    <property type="term" value="F:transmembrane transporter activity"/>
    <property type="evidence" value="ECO:0007669"/>
    <property type="project" value="InterPro"/>
</dbReference>
<protein>
    <submittedName>
        <fullName evidence="6">Predicted arabinose efflux permease, MFS family</fullName>
    </submittedName>
</protein>
<reference evidence="6" key="1">
    <citation type="submission" date="2021-04" db="EMBL/GenBank/DDBJ databases">
        <authorList>
            <person name="Hornung B."/>
        </authorList>
    </citation>
    <scope>NUCLEOTIDE SEQUENCE</scope>
    <source>
        <strain evidence="6">G5G6</strain>
    </source>
</reference>
<feature type="transmembrane region" description="Helical" evidence="4">
    <location>
        <begin position="97"/>
        <end position="115"/>
    </location>
</feature>
<proteinExistence type="predicted"/>
<comment type="caution">
    <text evidence="6">The sequence shown here is derived from an EMBL/GenBank/DDBJ whole genome shotgun (WGS) entry which is preliminary data.</text>
</comment>
<evidence type="ECO:0000256" key="1">
    <source>
        <dbReference type="ARBA" id="ARBA00022692"/>
    </source>
</evidence>
<evidence type="ECO:0000259" key="5">
    <source>
        <dbReference type="PROSITE" id="PS50850"/>
    </source>
</evidence>
<feature type="transmembrane region" description="Helical" evidence="4">
    <location>
        <begin position="27"/>
        <end position="53"/>
    </location>
</feature>